<dbReference type="RefSeq" id="WP_319953336.1">
    <property type="nucleotide sequence ID" value="NZ_JAXAVX010000002.1"/>
</dbReference>
<evidence type="ECO:0000313" key="2">
    <source>
        <dbReference type="Proteomes" id="UP001277761"/>
    </source>
</evidence>
<accession>A0ABU4VIC8</accession>
<reference evidence="1 2" key="1">
    <citation type="submission" date="2023-11" db="EMBL/GenBank/DDBJ databases">
        <authorList>
            <person name="Xu M."/>
            <person name="Jiang T."/>
        </authorList>
    </citation>
    <scope>NUCLEOTIDE SEQUENCE [LARGE SCALE GENOMIC DNA]</scope>
    <source>
        <strain evidence="1 2">SD</strain>
    </source>
</reference>
<protein>
    <submittedName>
        <fullName evidence="1">Uncharacterized protein</fullName>
    </submittedName>
</protein>
<proteinExistence type="predicted"/>
<organism evidence="1 2">
    <name type="scientific">Patulibacter brassicae</name>
    <dbReference type="NCBI Taxonomy" id="1705717"/>
    <lineage>
        <taxon>Bacteria</taxon>
        <taxon>Bacillati</taxon>
        <taxon>Actinomycetota</taxon>
        <taxon>Thermoleophilia</taxon>
        <taxon>Solirubrobacterales</taxon>
        <taxon>Patulibacteraceae</taxon>
        <taxon>Patulibacter</taxon>
    </lineage>
</organism>
<dbReference type="InterPro" id="IPR008930">
    <property type="entry name" value="Terpenoid_cyclase/PrenylTrfase"/>
</dbReference>
<sequence length="314" mass="33384">MPDVPAARRFLAEGARVLERRRAERLLEGGDGVPVRDAVAAYRTADGGFGLALEPDARSARAHPAAISTALRILDEEGAWDEELALGAADWLWREAPAATRGAGDPRLGTGGGGAVFVGPAIADAPHAPWFVPEPGLPPSPVQAGPIAAVLRRRGVAHPWLAATEPLLWAEVDRWCAEPPDPALAGVHRIGRGYALRGLLAFLESCEDGERLERALEGLAPHVAELVDDGSGEDEAHRPLHIVPRPDARAARYVPAATLEAALDRLAEGQRDDGGWTFDWPAWSPAATADWRGVMTVEALAVLRAHGRLPSEEA</sequence>
<dbReference type="SUPFAM" id="SSF48239">
    <property type="entry name" value="Terpenoid cyclases/Protein prenyltransferases"/>
    <property type="match status" value="1"/>
</dbReference>
<name>A0ABU4VIC8_9ACTN</name>
<dbReference type="Proteomes" id="UP001277761">
    <property type="component" value="Unassembled WGS sequence"/>
</dbReference>
<gene>
    <name evidence="1" type="ORF">SK069_06250</name>
</gene>
<keyword evidence="2" id="KW-1185">Reference proteome</keyword>
<evidence type="ECO:0000313" key="1">
    <source>
        <dbReference type="EMBL" id="MDX8151185.1"/>
    </source>
</evidence>
<comment type="caution">
    <text evidence="1">The sequence shown here is derived from an EMBL/GenBank/DDBJ whole genome shotgun (WGS) entry which is preliminary data.</text>
</comment>
<dbReference type="EMBL" id="JAXAVX010000002">
    <property type="protein sequence ID" value="MDX8151185.1"/>
    <property type="molecule type" value="Genomic_DNA"/>
</dbReference>